<keyword evidence="5" id="KW-0336">GPI-anchor</keyword>
<dbReference type="GO" id="GO:0005975">
    <property type="term" value="P:carbohydrate metabolic process"/>
    <property type="evidence" value="ECO:0007669"/>
    <property type="project" value="UniProtKB-UniRule"/>
</dbReference>
<feature type="disulfide bond" evidence="16">
    <location>
        <begin position="376"/>
        <end position="387"/>
    </location>
</feature>
<keyword evidence="6" id="KW-0732">Signal</keyword>
<dbReference type="Pfam" id="PF01630">
    <property type="entry name" value="Glyco_hydro_56"/>
    <property type="match status" value="1"/>
</dbReference>
<protein>
    <recommendedName>
        <fullName evidence="13 17">Hyaluronidase</fullName>
        <ecNumber evidence="13 17">3.2.1.35</ecNumber>
    </recommendedName>
</protein>
<reference evidence="18" key="1">
    <citation type="submission" date="2023-09" db="UniProtKB">
        <authorList>
            <consortium name="Ensembl"/>
        </authorList>
    </citation>
    <scope>IDENTIFICATION</scope>
</reference>
<sequence length="507" mass="57954">MGVLNIKNLSFGSFIPCKVVYQTVFILLLIPCCLTEDVRAPPILPNVTFLLAWNAPTELCKEKLKKPLDMSLFSLIGSPRKSETGKNVTIFYTDRLGYYPYMNGSEKVVHGGLPQVMSLEDHLTKAEQDILHYMPTDKLGLAIIDWEEWRPTWIRNWNGKHIYKSKSIELVQQKNANLNVEEATKQAETEFAVAARNFMEKTLKLGIRLRPMHLWGFYLFPDCYNHEYYKNASYNGGCPSIEIQRNNDLDWLWKESLALYPSIYLKYILKSSHQAALFVRNRIQEAIRVSKVRDAKNPLPVFAYIRLVYTDQTMEFINEDLVHKVGETVALGASGIVVWGTLALSQSEQSCQRLNGFLETTLNPYLINVTLAARLCSYALCQNQGVCKRKNWNSNDYLHLNGRNFVIKVKEDGKLAVNGKPTIEDLNYFSEKFHCGCYTNLSCQERLDAKEIPVEKICVKDVCINSEAYSTYTPKYIKWITILPLAVIALKTLVFMGTKITCTSMPV</sequence>
<dbReference type="GO" id="GO:0007342">
    <property type="term" value="P:fusion of sperm to egg plasma membrane involved in single fertilization"/>
    <property type="evidence" value="ECO:0007669"/>
    <property type="project" value="InterPro"/>
</dbReference>
<comment type="similarity">
    <text evidence="3 13 17">Belongs to the glycosyl hydrolase 56 family.</text>
</comment>
<evidence type="ECO:0000256" key="5">
    <source>
        <dbReference type="ARBA" id="ARBA00022622"/>
    </source>
</evidence>
<dbReference type="InterPro" id="IPR001439">
    <property type="entry name" value="Hyaluronidase_PH20/Hyal5"/>
</dbReference>
<dbReference type="GO" id="GO:0005886">
    <property type="term" value="C:plasma membrane"/>
    <property type="evidence" value="ECO:0007669"/>
    <property type="project" value="UniProtKB-SubCell"/>
</dbReference>
<feature type="disulfide bond" evidence="16">
    <location>
        <begin position="437"/>
        <end position="443"/>
    </location>
</feature>
<evidence type="ECO:0000313" key="18">
    <source>
        <dbReference type="Ensembl" id="ENSCCNP00000005479.1"/>
    </source>
</evidence>
<dbReference type="GO" id="GO:0030214">
    <property type="term" value="P:hyaluronan catabolic process"/>
    <property type="evidence" value="ECO:0007669"/>
    <property type="project" value="TreeGrafter"/>
</dbReference>
<feature type="glycosylation site" description="N-linked (GlcNAc...) asparagine" evidence="15">
    <location>
        <position position="368"/>
    </location>
</feature>
<keyword evidence="9 16" id="KW-1015">Disulfide bond</keyword>
<dbReference type="GO" id="GO:0098552">
    <property type="term" value="C:side of membrane"/>
    <property type="evidence" value="ECO:0007669"/>
    <property type="project" value="UniProtKB-KW"/>
</dbReference>
<evidence type="ECO:0000256" key="12">
    <source>
        <dbReference type="ARBA" id="ARBA00023295"/>
    </source>
</evidence>
<dbReference type="Gene3D" id="3.20.20.70">
    <property type="entry name" value="Aldolase class I"/>
    <property type="match status" value="1"/>
</dbReference>
<evidence type="ECO:0000256" key="13">
    <source>
        <dbReference type="PIRNR" id="PIRNR038193"/>
    </source>
</evidence>
<evidence type="ECO:0000256" key="16">
    <source>
        <dbReference type="PIRSR" id="PIRSR038193-3"/>
    </source>
</evidence>
<keyword evidence="8" id="KW-0472">Membrane</keyword>
<feature type="disulfide bond" evidence="16">
    <location>
        <begin position="223"/>
        <end position="238"/>
    </location>
</feature>
<dbReference type="PANTHER" id="PTHR11769:SF20">
    <property type="entry name" value="HYALURONIDASE PH-20"/>
    <property type="match status" value="1"/>
</dbReference>
<keyword evidence="7 13" id="KW-0378">Hydrolase</keyword>
<evidence type="ECO:0000256" key="10">
    <source>
        <dbReference type="ARBA" id="ARBA00023180"/>
    </source>
</evidence>
<dbReference type="GlyCosmos" id="A0A8C0W687">
    <property type="glycosylation" value="1 site, No reported glycans"/>
</dbReference>
<dbReference type="InterPro" id="IPR013785">
    <property type="entry name" value="Aldolase_TIM"/>
</dbReference>
<proteinExistence type="inferred from homology"/>
<dbReference type="SUPFAM" id="SSF51445">
    <property type="entry name" value="(Trans)glycosidases"/>
    <property type="match status" value="1"/>
</dbReference>
<dbReference type="InterPro" id="IPR017853">
    <property type="entry name" value="GH"/>
</dbReference>
<keyword evidence="4" id="KW-1003">Cell membrane</keyword>
<comment type="subcellular location">
    <subcellularLocation>
        <location evidence="2">Cell membrane</location>
        <topology evidence="2">Lipid-anchor</topology>
        <topology evidence="2">GPI-anchor</topology>
    </subcellularLocation>
</comment>
<dbReference type="InterPro" id="IPR018155">
    <property type="entry name" value="Hyaluronidase"/>
</dbReference>
<evidence type="ECO:0000256" key="7">
    <source>
        <dbReference type="ARBA" id="ARBA00022801"/>
    </source>
</evidence>
<evidence type="ECO:0000256" key="17">
    <source>
        <dbReference type="RuleBase" id="RU610713"/>
    </source>
</evidence>
<dbReference type="AlphaFoldDB" id="A0A8C0W687"/>
<keyword evidence="10" id="KW-0325">Glycoprotein</keyword>
<organism evidence="18">
    <name type="scientific">Castor canadensis</name>
    <name type="common">American beaver</name>
    <dbReference type="NCBI Taxonomy" id="51338"/>
    <lineage>
        <taxon>Eukaryota</taxon>
        <taxon>Metazoa</taxon>
        <taxon>Chordata</taxon>
        <taxon>Craniata</taxon>
        <taxon>Vertebrata</taxon>
        <taxon>Euteleostomi</taxon>
        <taxon>Mammalia</taxon>
        <taxon>Eutheria</taxon>
        <taxon>Euarchontoglires</taxon>
        <taxon>Glires</taxon>
        <taxon>Rodentia</taxon>
        <taxon>Castorimorpha</taxon>
        <taxon>Castoridae</taxon>
        <taxon>Castor</taxon>
    </lineage>
</organism>
<evidence type="ECO:0000256" key="11">
    <source>
        <dbReference type="ARBA" id="ARBA00023288"/>
    </source>
</evidence>
<accession>A0A8C0W687</accession>
<comment type="catalytic activity">
    <reaction evidence="1 13 17">
        <text>Random hydrolysis of (1-&gt;4)-linkages between N-acetyl-beta-D-glucosamine and D-glucuronate residues in hyaluronate.</text>
        <dbReference type="EC" id="3.2.1.35"/>
    </reaction>
</comment>
<feature type="disulfide bond" evidence="16">
    <location>
        <begin position="60"/>
        <end position="351"/>
    </location>
</feature>
<dbReference type="PRINTS" id="PR00846">
    <property type="entry name" value="GLHYDRLASE56"/>
</dbReference>
<evidence type="ECO:0000256" key="2">
    <source>
        <dbReference type="ARBA" id="ARBA00004609"/>
    </source>
</evidence>
<evidence type="ECO:0000256" key="14">
    <source>
        <dbReference type="PIRSR" id="PIRSR038193-1"/>
    </source>
</evidence>
<keyword evidence="11" id="KW-0449">Lipoprotein</keyword>
<evidence type="ECO:0000256" key="1">
    <source>
        <dbReference type="ARBA" id="ARBA00000251"/>
    </source>
</evidence>
<dbReference type="PIRSF" id="PIRSF038193">
    <property type="entry name" value="Hyaluronidase"/>
    <property type="match status" value="1"/>
</dbReference>
<keyword evidence="12 13" id="KW-0326">Glycosidase</keyword>
<name>A0A8C0W687_CASCN</name>
<feature type="disulfide bond" evidence="16">
    <location>
        <begin position="381"/>
        <end position="435"/>
    </location>
</feature>
<evidence type="ECO:0000256" key="3">
    <source>
        <dbReference type="ARBA" id="ARBA00008871"/>
    </source>
</evidence>
<dbReference type="PRINTS" id="PR00848">
    <property type="entry name" value="SPERMPH20"/>
</dbReference>
<dbReference type="GO" id="GO:0001669">
    <property type="term" value="C:acrosomal vesicle"/>
    <property type="evidence" value="ECO:0007669"/>
    <property type="project" value="TreeGrafter"/>
</dbReference>
<feature type="active site" description="Proton donor" evidence="14">
    <location>
        <position position="147"/>
    </location>
</feature>
<dbReference type="EC" id="3.2.1.35" evidence="13 17"/>
<evidence type="ECO:0000256" key="8">
    <source>
        <dbReference type="ARBA" id="ARBA00023136"/>
    </source>
</evidence>
<dbReference type="FunFam" id="3.20.20.70:FF:000065">
    <property type="entry name" value="Hyaluronidase"/>
    <property type="match status" value="1"/>
</dbReference>
<gene>
    <name evidence="18" type="primary">LOC109702496</name>
</gene>
<dbReference type="PIRSF" id="PIRSF500773">
    <property type="entry name" value="Hyaluronidase_PH20_Hyal5"/>
    <property type="match status" value="1"/>
</dbReference>
<dbReference type="Ensembl" id="ENSCCNT00000007219.1">
    <property type="protein sequence ID" value="ENSCCNP00000005479.1"/>
    <property type="gene ID" value="ENSCCNG00000005588.1"/>
</dbReference>
<evidence type="ECO:0000256" key="9">
    <source>
        <dbReference type="ARBA" id="ARBA00023157"/>
    </source>
</evidence>
<evidence type="ECO:0000256" key="4">
    <source>
        <dbReference type="ARBA" id="ARBA00022475"/>
    </source>
</evidence>
<evidence type="ECO:0000256" key="6">
    <source>
        <dbReference type="ARBA" id="ARBA00022729"/>
    </source>
</evidence>
<evidence type="ECO:0000256" key="15">
    <source>
        <dbReference type="PIRSR" id="PIRSR038193-2"/>
    </source>
</evidence>
<dbReference type="PANTHER" id="PTHR11769">
    <property type="entry name" value="HYALURONIDASE"/>
    <property type="match status" value="1"/>
</dbReference>
<dbReference type="GO" id="GO:0004415">
    <property type="term" value="F:hyalurononglucosaminidase activity"/>
    <property type="evidence" value="ECO:0007669"/>
    <property type="project" value="UniProtKB-UniRule"/>
</dbReference>